<evidence type="ECO:0000313" key="1">
    <source>
        <dbReference type="EMBL" id="KJV59252.1"/>
    </source>
</evidence>
<dbReference type="EMBL" id="LANQ01000001">
    <property type="protein sequence ID" value="KJV59252.1"/>
    <property type="molecule type" value="Genomic_DNA"/>
</dbReference>
<proteinExistence type="predicted"/>
<sequence>MRHCEEKLKILTKQFQESYFMRLPRRYAPRNDELVNHKGIVKIN</sequence>
<name>A0A0F3MUX7_RICFI</name>
<reference evidence="1 2" key="1">
    <citation type="submission" date="2015-01" db="EMBL/GenBank/DDBJ databases">
        <title>Genome Sequencing of Rickettsiales.</title>
        <authorList>
            <person name="Daugherty S.C."/>
            <person name="Su Q."/>
            <person name="Abolude K."/>
            <person name="Beier-Sexton M."/>
            <person name="Carlyon J.A."/>
            <person name="Carter R."/>
            <person name="Day N.P."/>
            <person name="Dumler S.J."/>
            <person name="Dyachenko V."/>
            <person name="Godinez A."/>
            <person name="Kurtti T.J."/>
            <person name="Lichay M."/>
            <person name="Mullins K.E."/>
            <person name="Ott S."/>
            <person name="Pappas-Brown V."/>
            <person name="Paris D.H."/>
            <person name="Patel P."/>
            <person name="Richards A.L."/>
            <person name="Sadzewicz L."/>
            <person name="Sears K."/>
            <person name="Seidman D."/>
            <person name="Sengamalay N."/>
            <person name="Stenos J."/>
            <person name="Tallon L.J."/>
            <person name="Vincent G."/>
            <person name="Fraser C.M."/>
            <person name="Munderloh U."/>
            <person name="Dunning-Hotopp J.C."/>
        </authorList>
    </citation>
    <scope>NUCLEOTIDE SEQUENCE [LARGE SCALE GENOMIC DNA]</scope>
    <source>
        <strain evidence="1 2">Pedreira</strain>
    </source>
</reference>
<dbReference type="Proteomes" id="UP000033475">
    <property type="component" value="Unassembled WGS sequence"/>
</dbReference>
<comment type="caution">
    <text evidence="1">The sequence shown here is derived from an EMBL/GenBank/DDBJ whole genome shotgun (WGS) entry which is preliminary data.</text>
</comment>
<accession>A0A0F3MUX7</accession>
<organism evidence="1 2">
    <name type="scientific">Rickettsia felis str. Pedreira</name>
    <dbReference type="NCBI Taxonomy" id="1359196"/>
    <lineage>
        <taxon>Bacteria</taxon>
        <taxon>Pseudomonadati</taxon>
        <taxon>Pseudomonadota</taxon>
        <taxon>Alphaproteobacteria</taxon>
        <taxon>Rickettsiales</taxon>
        <taxon>Rickettsiaceae</taxon>
        <taxon>Rickettsieae</taxon>
        <taxon>Rickettsia</taxon>
        <taxon>spotted fever group</taxon>
    </lineage>
</organism>
<protein>
    <submittedName>
        <fullName evidence="1">Uncharacterized protein</fullName>
    </submittedName>
</protein>
<evidence type="ECO:0000313" key="2">
    <source>
        <dbReference type="Proteomes" id="UP000033475"/>
    </source>
</evidence>
<gene>
    <name evidence="1" type="ORF">RFEPED_1656</name>
</gene>
<dbReference type="AlphaFoldDB" id="A0A0F3MUX7"/>